<dbReference type="EMBL" id="HE616747">
    <property type="protein sequence ID" value="CCE93135.1"/>
    <property type="molecule type" value="Genomic_DNA"/>
</dbReference>
<dbReference type="OrthoDB" id="10255632at2759"/>
<proteinExistence type="predicted"/>
<dbReference type="Pfam" id="PF03568">
    <property type="entry name" value="Separin_C"/>
    <property type="match status" value="1"/>
</dbReference>
<evidence type="ECO:0000256" key="2">
    <source>
        <dbReference type="ARBA" id="ARBA00012489"/>
    </source>
</evidence>
<dbReference type="GO" id="GO:0005737">
    <property type="term" value="C:cytoplasm"/>
    <property type="evidence" value="ECO:0007669"/>
    <property type="project" value="EnsemblFungi"/>
</dbReference>
<dbReference type="PANTHER" id="PTHR12792">
    <property type="entry name" value="EXTRA SPINDLE POLES 1-RELATED"/>
    <property type="match status" value="1"/>
</dbReference>
<dbReference type="GO" id="GO:0000070">
    <property type="term" value="P:mitotic sister chromatid segregation"/>
    <property type="evidence" value="ECO:0007669"/>
    <property type="project" value="EnsemblFungi"/>
</dbReference>
<dbReference type="GO" id="GO:1990520">
    <property type="term" value="C:separase-securin complex"/>
    <property type="evidence" value="ECO:0007669"/>
    <property type="project" value="EnsemblFungi"/>
</dbReference>
<dbReference type="HOGENOM" id="CLU_243454_0_0_1"/>
<dbReference type="GeneID" id="11501674"/>
<dbReference type="GO" id="GO:0051307">
    <property type="term" value="P:meiotic chromosome separation"/>
    <property type="evidence" value="ECO:0007669"/>
    <property type="project" value="TreeGrafter"/>
</dbReference>
<dbReference type="eggNOG" id="KOG1849">
    <property type="taxonomic scope" value="Eukaryota"/>
</dbReference>
<dbReference type="GO" id="GO:0072686">
    <property type="term" value="C:mitotic spindle"/>
    <property type="evidence" value="ECO:0007669"/>
    <property type="project" value="TreeGrafter"/>
</dbReference>
<name>G8ZWZ1_TORDE</name>
<dbReference type="GO" id="GO:0005634">
    <property type="term" value="C:nucleus"/>
    <property type="evidence" value="ECO:0007669"/>
    <property type="project" value="EnsemblFungi"/>
</dbReference>
<dbReference type="FunCoup" id="G8ZWZ1">
    <property type="interactions" value="336"/>
</dbReference>
<evidence type="ECO:0000256" key="4">
    <source>
        <dbReference type="ARBA" id="ARBA00022829"/>
    </source>
</evidence>
<reference evidence="6 7" key="1">
    <citation type="journal article" date="2011" name="Proc. Natl. Acad. Sci. U.S.A.">
        <title>Evolutionary erosion of yeast sex chromosomes by mating-type switching accidents.</title>
        <authorList>
            <person name="Gordon J.L."/>
            <person name="Armisen D."/>
            <person name="Proux-Wera E."/>
            <person name="Oheigeartaigh S.S."/>
            <person name="Byrne K.P."/>
            <person name="Wolfe K.H."/>
        </authorList>
    </citation>
    <scope>NUCLEOTIDE SEQUENCE [LARGE SCALE GENOMIC DNA]</scope>
    <source>
        <strain evidence="7">ATCC 10662 / CBS 1146 / NBRC 0425 / NCYC 2629 / NRRL Y-866</strain>
    </source>
</reference>
<dbReference type="KEGG" id="tdl:TDEL_0F03240"/>
<evidence type="ECO:0000313" key="6">
    <source>
        <dbReference type="EMBL" id="CCE93135.1"/>
    </source>
</evidence>
<evidence type="ECO:0000256" key="1">
    <source>
        <dbReference type="ARBA" id="ARBA00000451"/>
    </source>
</evidence>
<dbReference type="GO" id="GO:0044732">
    <property type="term" value="C:mitotic spindle pole body"/>
    <property type="evidence" value="ECO:0007669"/>
    <property type="project" value="TreeGrafter"/>
</dbReference>
<dbReference type="Proteomes" id="UP000005627">
    <property type="component" value="Chromosome 6"/>
</dbReference>
<dbReference type="InterPro" id="IPR030397">
    <property type="entry name" value="SEPARIN_core_dom"/>
</dbReference>
<dbReference type="InParanoid" id="G8ZWZ1"/>
<dbReference type="RefSeq" id="XP_003682346.1">
    <property type="nucleotide sequence ID" value="XM_003682298.1"/>
</dbReference>
<keyword evidence="4" id="KW-0159">Chromosome partition</keyword>
<dbReference type="GO" id="GO:0007135">
    <property type="term" value="P:meiosis II"/>
    <property type="evidence" value="ECO:0007669"/>
    <property type="project" value="EnsemblFungi"/>
</dbReference>
<keyword evidence="3" id="KW-0378">Hydrolase</keyword>
<protein>
    <recommendedName>
        <fullName evidence="2">separase</fullName>
        <ecNumber evidence="2">3.4.22.49</ecNumber>
    </recommendedName>
</protein>
<accession>G8ZWZ1</accession>
<gene>
    <name evidence="6" type="primary">TDEL0F03240</name>
    <name evidence="6" type="ORF">TDEL_0F03240</name>
</gene>
<sequence length="1613" mass="185922">MSKPEEPLNEVSLNTPARKQALDPLNTISGLSFAKSGSENAYRFEPRRTHVSSKYISHHYEFISQALKQKSSIKNQIDLIHQSLSELYRIFIRVHSWDNLRLLVKRHLMVIVGLLNEGDIAAAIKEILHLYNETTYHKVRDLHGILLADCTSCNDHYLSNLKLLALQAILKNKASQEYQSSIVKFFALDHRYLLKMCKLKIHMVVQLLLNFFTVLPHFKVLFGLKFLQYLKQFSLQFETYIVNMDPSLFRKQLKLRSSEMVPECEFYLRCYYDQYSIHDTSPEKIMHNELAKEKETENFSLKILIDENKTKSDLTFLLKYKMHRVLDIVTESFNATESIPFAGHLVLLTNTWEVIRFGGLQESNNKKAFFDRTLLFLNSKMSLVEHNETSFNEILNIMAEYCIDSNQLKRLSNVVNVLFNCFVVSKKLDFLKLAAKFEGESYLKNDSKSSRPLVEKFEKFLSRVSDPRDKLHIFGYLFNFQMAGDESLGTIQTFCQNVYIRCFPKLRLTKFADFDFCSEVMMAFLYGSSPLKGTPPANWSPITRMLFSCLSGTFHLNTIEINPEPNKWHSLYKYEVLIKAAYCFNIEMSKHSTLNLASIVKSYVNKWINSKSDWREKATTFEMDFLNILLEYLAFNNFDKLIVELIQCLRSKKVIYERILDDLKVYLLSAYINLQMVDNITAFKDEFNCTAFDFKSTKLEPLLQYLETKLLIVAWDRDYEVFETLFVQELPKIGEEVLDIDNNSKKLYLSTLKSYFLTINLLVAASTLQLSRNNVLAAVIESKKALKLSTSLIKRSNKLSERSRLKVVHSLTSSYLKLLSLYIHIGVARDCDFYASELSSVICELNEPSVVFKCLQFLHQYYQLTGQAELAATALKKSNDTFEYIDGEFNVLALSSFFFINGEYEKLFDGLKLFFMKDIKKTSLPDYWRLKMGHVVQNFPEHYKYKTLNDINKMNDTYQRVMNQLENDPFFRSVFDSMVIIPSCHPPNELLPKLNPPHAQKEGLASALTVLPRSSNMTPKDKHIRQKFDRAAAINQLKLLKDSAEHLDLSSLKNHELSRVASFYSLALSLLSNLSIGGSFVESLVDEFALSELAKCMPLHYDKILTTVGSDIYDNFGLLPITSFTDPVKLKREKSLEDQKKLRASSVPFSVISIDFCPVTKNLLLSKIETCHDRNVHIRMPLNRTHTRDLDCMTLTFDDARRELFNIIEKSNASTSVEVTSSITTKDERKKWWQTRYELDHRLQELLNNIEVCWFNGMKGLFGPEIIEADILQDFRMKVDDVLHQNLPSRRQNGSPDMFLQVDDWIIELIMKLNPQHDDFVLMMEDLIYVILDVLLYHGEENAYDEIDVGVIHIQLEEIVKEFRPRLLSAQKISHTFLVVSSDCHMFPWESLSFLKDISVTRVPSFSILNDLIAKSNNKVSPEISLRENIAMILNPHGDLRKTESRFSDLFKEIAKKRPDSSLLINQKPDEQTFLKMVSSSNLFIYLGHGGGEQYARTREIKKFDHIAPSFLLGCSSASMGLYGKLEPTGTVYSYLLGGCCSVLGNLWDVTDKDIDKFSERVFDEIGLGCGSSDGSQEGSWISKAVSRSRDVCHLKYLNGAAPVVYGLPMRFK</sequence>
<dbReference type="PROSITE" id="PS51700">
    <property type="entry name" value="SEPARIN"/>
    <property type="match status" value="1"/>
</dbReference>
<dbReference type="GO" id="GO:0006915">
    <property type="term" value="P:apoptotic process"/>
    <property type="evidence" value="ECO:0007669"/>
    <property type="project" value="EnsemblFungi"/>
</dbReference>
<dbReference type="PANTHER" id="PTHR12792:SF0">
    <property type="entry name" value="SEPARIN"/>
    <property type="match status" value="1"/>
</dbReference>
<dbReference type="GO" id="GO:0031536">
    <property type="term" value="P:positive regulation of exit from mitosis"/>
    <property type="evidence" value="ECO:0007669"/>
    <property type="project" value="EnsemblFungi"/>
</dbReference>
<organism evidence="6 7">
    <name type="scientific">Torulaspora delbrueckii</name>
    <name type="common">Yeast</name>
    <name type="synonym">Candida colliculosa</name>
    <dbReference type="NCBI Taxonomy" id="4950"/>
    <lineage>
        <taxon>Eukaryota</taxon>
        <taxon>Fungi</taxon>
        <taxon>Dikarya</taxon>
        <taxon>Ascomycota</taxon>
        <taxon>Saccharomycotina</taxon>
        <taxon>Saccharomycetes</taxon>
        <taxon>Saccharomycetales</taxon>
        <taxon>Saccharomycetaceae</taxon>
        <taxon>Torulaspora</taxon>
    </lineage>
</organism>
<feature type="domain" description="Peptidase C50" evidence="5">
    <location>
        <begin position="1427"/>
        <end position="1526"/>
    </location>
</feature>
<dbReference type="MEROPS" id="C50.001"/>
<evidence type="ECO:0000256" key="3">
    <source>
        <dbReference type="ARBA" id="ARBA00022801"/>
    </source>
</evidence>
<evidence type="ECO:0000313" key="7">
    <source>
        <dbReference type="Proteomes" id="UP000005627"/>
    </source>
</evidence>
<dbReference type="GO" id="GO:0004197">
    <property type="term" value="F:cysteine-type endopeptidase activity"/>
    <property type="evidence" value="ECO:0007669"/>
    <property type="project" value="EnsemblFungi"/>
</dbReference>
<dbReference type="EC" id="3.4.22.49" evidence="2"/>
<dbReference type="STRING" id="1076872.G8ZWZ1"/>
<dbReference type="GO" id="GO:0006508">
    <property type="term" value="P:proteolysis"/>
    <property type="evidence" value="ECO:0007669"/>
    <property type="project" value="InterPro"/>
</dbReference>
<evidence type="ECO:0000259" key="5">
    <source>
        <dbReference type="PROSITE" id="PS51700"/>
    </source>
</evidence>
<keyword evidence="7" id="KW-1185">Reference proteome</keyword>
<dbReference type="GO" id="GO:0032888">
    <property type="term" value="P:regulation of mitotic spindle elongation"/>
    <property type="evidence" value="ECO:0007669"/>
    <property type="project" value="EnsemblFungi"/>
</dbReference>
<dbReference type="InterPro" id="IPR005314">
    <property type="entry name" value="Peptidase_C50"/>
</dbReference>
<dbReference type="GO" id="GO:1902104">
    <property type="term" value="P:positive regulation of metaphase/anaphase transition of meiotic cell cycle"/>
    <property type="evidence" value="ECO:0007669"/>
    <property type="project" value="EnsemblFungi"/>
</dbReference>
<comment type="catalytic activity">
    <reaction evidence="1">
        <text>All bonds known to be hydrolyzed by this endopeptidase have arginine in P1 and an acidic residue in P4. P6 is often occupied by an acidic residue or by a hydroxy-amino-acid residue, the phosphorylation of which enhances cleavage.</text>
        <dbReference type="EC" id="3.4.22.49"/>
    </reaction>
</comment>
<dbReference type="GO" id="GO:1904750">
    <property type="term" value="P:negative regulation of protein localization to nucleolus"/>
    <property type="evidence" value="ECO:0007669"/>
    <property type="project" value="EnsemblFungi"/>
</dbReference>